<dbReference type="CDD" id="cd05346">
    <property type="entry name" value="SDR_c5"/>
    <property type="match status" value="1"/>
</dbReference>
<gene>
    <name evidence="8" type="ORF">CTHT_0033850</name>
</gene>
<dbReference type="GO" id="GO:0016616">
    <property type="term" value="F:oxidoreductase activity, acting on the CH-OH group of donors, NAD or NADP as acceptor"/>
    <property type="evidence" value="ECO:0007669"/>
    <property type="project" value="UniProtKB-ARBA"/>
</dbReference>
<dbReference type="InterPro" id="IPR020846">
    <property type="entry name" value="MFS_dom"/>
</dbReference>
<dbReference type="InterPro" id="IPR002347">
    <property type="entry name" value="SDR_fam"/>
</dbReference>
<evidence type="ECO:0000259" key="7">
    <source>
        <dbReference type="PROSITE" id="PS50850"/>
    </source>
</evidence>
<dbReference type="InterPro" id="IPR036291">
    <property type="entry name" value="NAD(P)-bd_dom_sf"/>
</dbReference>
<dbReference type="HOGENOM" id="CLU_375976_0_0_1"/>
<comment type="subcellular location">
    <subcellularLocation>
        <location evidence="1">Membrane</location>
        <topology evidence="1">Multi-pass membrane protein</topology>
    </subcellularLocation>
</comment>
<feature type="domain" description="Major facilitator superfamily (MFS) profile" evidence="7">
    <location>
        <begin position="40"/>
        <end position="738"/>
    </location>
</feature>
<dbReference type="PROSITE" id="PS50850">
    <property type="entry name" value="MFS"/>
    <property type="match status" value="1"/>
</dbReference>
<feature type="transmembrane region" description="Helical" evidence="6">
    <location>
        <begin position="37"/>
        <end position="66"/>
    </location>
</feature>
<accession>G0S5W4</accession>
<feature type="transmembrane region" description="Helical" evidence="6">
    <location>
        <begin position="133"/>
        <end position="153"/>
    </location>
</feature>
<dbReference type="OrthoDB" id="6251714at2759"/>
<dbReference type="FunFam" id="3.40.50.720:FF:000047">
    <property type="entry name" value="NADP-dependent L-serine/L-allo-threonine dehydrogenase"/>
    <property type="match status" value="1"/>
</dbReference>
<dbReference type="Pfam" id="PF07690">
    <property type="entry name" value="MFS_1"/>
    <property type="match status" value="1"/>
</dbReference>
<feature type="compositionally biased region" description="Basic and acidic residues" evidence="5">
    <location>
        <begin position="9"/>
        <end position="23"/>
    </location>
</feature>
<dbReference type="PRINTS" id="PR00080">
    <property type="entry name" value="SDRFAMILY"/>
</dbReference>
<dbReference type="SUPFAM" id="SSF103473">
    <property type="entry name" value="MFS general substrate transporter"/>
    <property type="match status" value="1"/>
</dbReference>
<feature type="transmembrane region" description="Helical" evidence="6">
    <location>
        <begin position="108"/>
        <end position="127"/>
    </location>
</feature>
<dbReference type="GO" id="GO:0016020">
    <property type="term" value="C:membrane"/>
    <property type="evidence" value="ECO:0007669"/>
    <property type="project" value="UniProtKB-SubCell"/>
</dbReference>
<dbReference type="InterPro" id="IPR020904">
    <property type="entry name" value="Sc_DH/Rdtase_CS"/>
</dbReference>
<keyword evidence="6" id="KW-0812">Transmembrane</keyword>
<evidence type="ECO:0000256" key="4">
    <source>
        <dbReference type="ARBA" id="ARBA00023002"/>
    </source>
</evidence>
<dbReference type="PANTHER" id="PTHR42901:SF1">
    <property type="entry name" value="ALCOHOL DEHYDROGENASE"/>
    <property type="match status" value="1"/>
</dbReference>
<organism evidence="9">
    <name type="scientific">Chaetomium thermophilum (strain DSM 1495 / CBS 144.50 / IMI 039719)</name>
    <name type="common">Thermochaetoides thermophila</name>
    <dbReference type="NCBI Taxonomy" id="759272"/>
    <lineage>
        <taxon>Eukaryota</taxon>
        <taxon>Fungi</taxon>
        <taxon>Dikarya</taxon>
        <taxon>Ascomycota</taxon>
        <taxon>Pezizomycotina</taxon>
        <taxon>Sordariomycetes</taxon>
        <taxon>Sordariomycetidae</taxon>
        <taxon>Sordariales</taxon>
        <taxon>Chaetomiaceae</taxon>
        <taxon>Thermochaetoides</taxon>
    </lineage>
</organism>
<dbReference type="Gene3D" id="1.20.1720.10">
    <property type="entry name" value="Multidrug resistance protein D"/>
    <property type="match status" value="1"/>
</dbReference>
<protein>
    <recommendedName>
        <fullName evidence="7">Major facilitator superfamily (MFS) profile domain-containing protein</fullName>
    </recommendedName>
</protein>
<dbReference type="SUPFAM" id="SSF51735">
    <property type="entry name" value="NAD(P)-binding Rossmann-fold domains"/>
    <property type="match status" value="1"/>
</dbReference>
<dbReference type="RefSeq" id="XP_006693822.1">
    <property type="nucleotide sequence ID" value="XM_006693759.1"/>
</dbReference>
<sequence>MKTIDQEQYPDHGMEAKSGHGVHTTDIRAPTLPRWQYTLLTVGICLGLFLSMLDSSIVATSLVSIAADFGTDPADAKLNWVALSYALTYLSCAVLFARASDVVGRRVAFGAAYVIFAVFSVACGFASNMEELIALRAIQGVGGAGLYSVSMIIMPELTPDNKKKYIAAVVGVVIASAGVLGPVLGGILTDYSVWRWVFWINGPISAVSILVFLFAWPNKHQLPALQRRAWKEVDFVGAFLLTVPGCVRQKSPSSWADAVAYAGGKRGGNNPSAQGIVAQVRILGGSLGIAASAAILGAKFRALGPASGVTPEVLEKLASNPALLTPGQWTVIRRVYTDALKEDMIVCCAVLGAALICSFGVYRRNRVSLEEMMEQRYREEAERRGTILETENTSRESQAGLEVSALLLIFPLAMYIDRPPFSLVRFASKVTETARVFLSSGSLQQQQQHRVLLHHRFAAITRTMASSAAAKRLEGKTIVITGASSGIGRSCAFEFARTAPKNLKLVLTARRVDRLHEIAAKIREEVGDGVKVLPFQLDVSDPDQVRSFVQRLPEEFRDIDILVNNAGLVKGVARAPEIDEGDMNIMFNTNVTGLINMTQAVLPIFKARPDGGAGDIINIGSIAGREPYAGGSIYCATKAAVRAFTDALRKELIDTRIRVMEIDPGQVETEFSIIRYYGDKAKADAVYAQNSGCDPLTPDDIAEVVVFVASRRQNVVVADTLIFPSHQAGAGVLYRRPT</sequence>
<dbReference type="AlphaFoldDB" id="G0S5W4"/>
<name>G0S5W4_CHATD</name>
<feature type="transmembrane region" description="Helical" evidence="6">
    <location>
        <begin position="78"/>
        <end position="96"/>
    </location>
</feature>
<dbReference type="eggNOG" id="KOG0254">
    <property type="taxonomic scope" value="Eukaryota"/>
</dbReference>
<feature type="transmembrane region" description="Helical" evidence="6">
    <location>
        <begin position="196"/>
        <end position="216"/>
    </location>
</feature>
<dbReference type="GO" id="GO:0022857">
    <property type="term" value="F:transmembrane transporter activity"/>
    <property type="evidence" value="ECO:0007669"/>
    <property type="project" value="InterPro"/>
</dbReference>
<evidence type="ECO:0000313" key="8">
    <source>
        <dbReference type="EMBL" id="EGS21526.1"/>
    </source>
</evidence>
<dbReference type="Proteomes" id="UP000008066">
    <property type="component" value="Unassembled WGS sequence"/>
</dbReference>
<dbReference type="PANTHER" id="PTHR42901">
    <property type="entry name" value="ALCOHOL DEHYDROGENASE"/>
    <property type="match status" value="1"/>
</dbReference>
<dbReference type="PROSITE" id="PS00061">
    <property type="entry name" value="ADH_SHORT"/>
    <property type="match status" value="1"/>
</dbReference>
<dbReference type="GeneID" id="18257423"/>
<dbReference type="InterPro" id="IPR036259">
    <property type="entry name" value="MFS_trans_sf"/>
</dbReference>
<keyword evidence="9" id="KW-1185">Reference proteome</keyword>
<evidence type="ECO:0000313" key="9">
    <source>
        <dbReference type="Proteomes" id="UP000008066"/>
    </source>
</evidence>
<dbReference type="eggNOG" id="KOG1205">
    <property type="taxonomic scope" value="Eukaryota"/>
</dbReference>
<evidence type="ECO:0000256" key="1">
    <source>
        <dbReference type="ARBA" id="ARBA00004141"/>
    </source>
</evidence>
<dbReference type="EMBL" id="GL988041">
    <property type="protein sequence ID" value="EGS21526.1"/>
    <property type="molecule type" value="Genomic_DNA"/>
</dbReference>
<feature type="transmembrane region" description="Helical" evidence="6">
    <location>
        <begin position="165"/>
        <end position="184"/>
    </location>
</feature>
<keyword evidence="4" id="KW-0560">Oxidoreductase</keyword>
<keyword evidence="3" id="KW-0521">NADP</keyword>
<evidence type="ECO:0000256" key="5">
    <source>
        <dbReference type="SAM" id="MobiDB-lite"/>
    </source>
</evidence>
<comment type="similarity">
    <text evidence="2">Belongs to the short-chain dehydrogenases/reductases (SDR) family.</text>
</comment>
<keyword evidence="6" id="KW-1133">Transmembrane helix</keyword>
<keyword evidence="6" id="KW-0472">Membrane</keyword>
<reference evidence="8 9" key="1">
    <citation type="journal article" date="2011" name="Cell">
        <title>Insight into structure and assembly of the nuclear pore complex by utilizing the genome of a eukaryotic thermophile.</title>
        <authorList>
            <person name="Amlacher S."/>
            <person name="Sarges P."/>
            <person name="Flemming D."/>
            <person name="van Noort V."/>
            <person name="Kunze R."/>
            <person name="Devos D.P."/>
            <person name="Arumugam M."/>
            <person name="Bork P."/>
            <person name="Hurt E."/>
        </authorList>
    </citation>
    <scope>NUCLEOTIDE SEQUENCE [LARGE SCALE GENOMIC DNA]</scope>
    <source>
        <strain evidence="9">DSM 1495 / CBS 144.50 / IMI 039719</strain>
    </source>
</reference>
<evidence type="ECO:0000256" key="2">
    <source>
        <dbReference type="ARBA" id="ARBA00006484"/>
    </source>
</evidence>
<dbReference type="OMA" id="MNIMFNT"/>
<dbReference type="Pfam" id="PF00106">
    <property type="entry name" value="adh_short"/>
    <property type="match status" value="1"/>
</dbReference>
<feature type="region of interest" description="Disordered" evidence="5">
    <location>
        <begin position="1"/>
        <end position="23"/>
    </location>
</feature>
<dbReference type="Gene3D" id="3.40.50.720">
    <property type="entry name" value="NAD(P)-binding Rossmann-like Domain"/>
    <property type="match status" value="1"/>
</dbReference>
<proteinExistence type="inferred from homology"/>
<evidence type="ECO:0000256" key="3">
    <source>
        <dbReference type="ARBA" id="ARBA00022857"/>
    </source>
</evidence>
<dbReference type="KEGG" id="cthr:CTHT_0033850"/>
<dbReference type="STRING" id="759272.G0S5W4"/>
<dbReference type="InterPro" id="IPR011701">
    <property type="entry name" value="MFS"/>
</dbReference>
<dbReference type="PRINTS" id="PR00081">
    <property type="entry name" value="GDHRDH"/>
</dbReference>
<evidence type="ECO:0000256" key="6">
    <source>
        <dbReference type="SAM" id="Phobius"/>
    </source>
</evidence>